<evidence type="ECO:0000313" key="2">
    <source>
        <dbReference type="Proteomes" id="UP000196877"/>
    </source>
</evidence>
<protein>
    <submittedName>
        <fullName evidence="1">Uncharacterized protein</fullName>
    </submittedName>
</protein>
<accession>A0ABM6LP44</accession>
<organism evidence="1 2">
    <name type="scientific">Bacillus sonorensis</name>
    <dbReference type="NCBI Taxonomy" id="119858"/>
    <lineage>
        <taxon>Bacteria</taxon>
        <taxon>Bacillati</taxon>
        <taxon>Bacillota</taxon>
        <taxon>Bacilli</taxon>
        <taxon>Bacillales</taxon>
        <taxon>Bacillaceae</taxon>
        <taxon>Bacillus</taxon>
    </lineage>
</organism>
<reference evidence="1 2" key="1">
    <citation type="submission" date="2017-06" db="EMBL/GenBank/DDBJ databases">
        <title>Genome sequence of Bacillus sonorensis strain SRCM101395.</title>
        <authorList>
            <person name="Cho S.H."/>
        </authorList>
    </citation>
    <scope>NUCLEOTIDE SEQUENCE [LARGE SCALE GENOMIC DNA]</scope>
    <source>
        <strain evidence="1 2">SRCM101395</strain>
    </source>
</reference>
<dbReference type="Proteomes" id="UP000196877">
    <property type="component" value="Chromosome"/>
</dbReference>
<evidence type="ECO:0000313" key="1">
    <source>
        <dbReference type="EMBL" id="ASB91202.1"/>
    </source>
</evidence>
<name>A0ABM6LP44_9BACI</name>
<gene>
    <name evidence="1" type="ORF">S101395_04714</name>
</gene>
<proteinExistence type="predicted"/>
<dbReference type="EMBL" id="CP021920">
    <property type="protein sequence ID" value="ASB91202.1"/>
    <property type="molecule type" value="Genomic_DNA"/>
</dbReference>
<keyword evidence="2" id="KW-1185">Reference proteome</keyword>
<sequence>MKLMEIEGRFSCAEMNRNRLKTMRSQSAESKKKHRSYELEIGESIVLISEGRLFE</sequence>